<dbReference type="EMBL" id="JAGSOI010000022">
    <property type="protein sequence ID" value="MCM1986718.1"/>
    <property type="molecule type" value="Genomic_DNA"/>
</dbReference>
<proteinExistence type="predicted"/>
<dbReference type="NCBIfam" id="TIGR04213">
    <property type="entry name" value="PGF_pre_PGF"/>
    <property type="match status" value="1"/>
</dbReference>
<dbReference type="InterPro" id="IPR002102">
    <property type="entry name" value="Cohesin_dom"/>
</dbReference>
<evidence type="ECO:0000313" key="2">
    <source>
        <dbReference type="EMBL" id="MCM1986718.1"/>
    </source>
</evidence>
<dbReference type="GO" id="GO:0030246">
    <property type="term" value="F:carbohydrate binding"/>
    <property type="evidence" value="ECO:0007669"/>
    <property type="project" value="InterPro"/>
</dbReference>
<dbReference type="SUPFAM" id="SSF49384">
    <property type="entry name" value="Carbohydrate-binding domain"/>
    <property type="match status" value="1"/>
</dbReference>
<name>A0A9E4ZF27_9EURY</name>
<dbReference type="CDD" id="cd08547">
    <property type="entry name" value="Type_II_cohesin"/>
    <property type="match status" value="1"/>
</dbReference>
<accession>A0A9E4ZF27</accession>
<dbReference type="InterPro" id="IPR008965">
    <property type="entry name" value="CBM2/CBM3_carb-bd_dom_sf"/>
</dbReference>
<organism evidence="2 3">
    <name type="scientific">Methanococcoides seepicolus</name>
    <dbReference type="NCBI Taxonomy" id="2828780"/>
    <lineage>
        <taxon>Archaea</taxon>
        <taxon>Methanobacteriati</taxon>
        <taxon>Methanobacteriota</taxon>
        <taxon>Stenosarchaea group</taxon>
        <taxon>Methanomicrobia</taxon>
        <taxon>Methanosarcinales</taxon>
        <taxon>Methanosarcinaceae</taxon>
        <taxon>Methanococcoides</taxon>
    </lineage>
</organism>
<gene>
    <name evidence="2" type="ORF">KDK67_06850</name>
</gene>
<dbReference type="GO" id="GO:0000272">
    <property type="term" value="P:polysaccharide catabolic process"/>
    <property type="evidence" value="ECO:0007669"/>
    <property type="project" value="InterPro"/>
</dbReference>
<dbReference type="Proteomes" id="UP001056766">
    <property type="component" value="Unassembled WGS sequence"/>
</dbReference>
<keyword evidence="3" id="KW-1185">Reference proteome</keyword>
<evidence type="ECO:0000313" key="3">
    <source>
        <dbReference type="Proteomes" id="UP001056766"/>
    </source>
</evidence>
<protein>
    <submittedName>
        <fullName evidence="2">PGF-pre-PGF domain-containing protein</fullName>
    </submittedName>
</protein>
<dbReference type="AlphaFoldDB" id="A0A9E4ZF27"/>
<dbReference type="Pfam" id="PF00963">
    <property type="entry name" value="Cohesin"/>
    <property type="match status" value="1"/>
</dbReference>
<feature type="domain" description="Cohesin" evidence="1">
    <location>
        <begin position="10"/>
        <end position="118"/>
    </location>
</feature>
<comment type="caution">
    <text evidence="2">The sequence shown here is derived from an EMBL/GenBank/DDBJ whole genome shotgun (WGS) entry which is preliminary data.</text>
</comment>
<evidence type="ECO:0000259" key="1">
    <source>
        <dbReference type="Pfam" id="PF00963"/>
    </source>
</evidence>
<reference evidence="2" key="2">
    <citation type="submission" date="2021-04" db="EMBL/GenBank/DDBJ databases">
        <authorList>
            <person name="Dong X."/>
        </authorList>
    </citation>
    <scope>NUCLEOTIDE SEQUENCE</scope>
    <source>
        <strain evidence="2">LLY</strain>
    </source>
</reference>
<reference evidence="2" key="1">
    <citation type="journal article" date="2021" name="mSystems">
        <title>Bacteria and Archaea Synergistically Convert Glycine Betaine to Biogenic Methane in the Formosa Cold Seep of the South China Sea.</title>
        <authorList>
            <person name="Li L."/>
            <person name="Zhang W."/>
            <person name="Zhang S."/>
            <person name="Song L."/>
            <person name="Sun Q."/>
            <person name="Zhang H."/>
            <person name="Xiang H."/>
            <person name="Dong X."/>
        </authorList>
    </citation>
    <scope>NUCLEOTIDE SEQUENCE</scope>
    <source>
        <strain evidence="2">LLY</strain>
    </source>
</reference>
<sequence>MNIYLQPDLPVAGMQFDLSYDSKLVEVVQVSEGEFLRQDGALVWFNPGEVDSSNGKIDSVYGLILDKTSVTGPEVFAIIQMTAGNGSGTSSLELSNVVVSDNQGLIIPIDVVNGAITIASGTSPSNISTTLDRRSDESNYGVAGIGTTSGSYEEVEIVEKSSQSVHLGSQISYQFVEHENPITYISYRSLTNAGNVIATVEVLKQTSTIASSPPPGIVYKNLNIWMGKPGYAIESNIQDAVVGFKVNRSWLEGNHISDSSIMMYRYDPGTWEPLSTKKISESSSYVVFEAETSVFSPFAIVGVSSDNIIEMTGVDDAPAENESLDQNAAFILCLSMLVLLFARRR</sequence>
<dbReference type="Gene3D" id="2.60.40.680">
    <property type="match status" value="1"/>
</dbReference>
<dbReference type="InterPro" id="IPR026453">
    <property type="entry name" value="PGF_pre_PGF"/>
</dbReference>